<proteinExistence type="predicted"/>
<name>A0A7R9WRP7_9STRA</name>
<protein>
    <submittedName>
        <fullName evidence="2">Uncharacterized protein</fullName>
    </submittedName>
</protein>
<reference evidence="2" key="1">
    <citation type="submission" date="2021-01" db="EMBL/GenBank/DDBJ databases">
        <authorList>
            <person name="Corre E."/>
            <person name="Pelletier E."/>
            <person name="Niang G."/>
            <person name="Scheremetjew M."/>
            <person name="Finn R."/>
            <person name="Kale V."/>
            <person name="Holt S."/>
            <person name="Cochrane G."/>
            <person name="Meng A."/>
            <person name="Brown T."/>
            <person name="Cohen L."/>
        </authorList>
    </citation>
    <scope>NUCLEOTIDE SEQUENCE</scope>
    <source>
        <strain evidence="2">CCMP3328</strain>
    </source>
</reference>
<sequence length="121" mass="14209">MDGSLHHTQHSTRSHSSIRVRGSEVPKSTDVCFEDEDHPGTITFLQAVRNVLLIQGEQEYDPRVYRGIKIQLKGRRYFVSIDGKSLDQWREVKKTELMDVMWNYYEETKAAMEPEDYELDD</sequence>
<dbReference type="EMBL" id="HBEF01008459">
    <property type="protein sequence ID" value="CAD8333212.1"/>
    <property type="molecule type" value="Transcribed_RNA"/>
</dbReference>
<accession>A0A7R9WRP7</accession>
<feature type="region of interest" description="Disordered" evidence="1">
    <location>
        <begin position="1"/>
        <end position="32"/>
    </location>
</feature>
<feature type="compositionally biased region" description="Basic residues" evidence="1">
    <location>
        <begin position="7"/>
        <end position="18"/>
    </location>
</feature>
<dbReference type="AlphaFoldDB" id="A0A7R9WRP7"/>
<evidence type="ECO:0000256" key="1">
    <source>
        <dbReference type="SAM" id="MobiDB-lite"/>
    </source>
</evidence>
<organism evidence="2">
    <name type="scientific">Craspedostauros australis</name>
    <dbReference type="NCBI Taxonomy" id="1486917"/>
    <lineage>
        <taxon>Eukaryota</taxon>
        <taxon>Sar</taxon>
        <taxon>Stramenopiles</taxon>
        <taxon>Ochrophyta</taxon>
        <taxon>Bacillariophyta</taxon>
        <taxon>Bacillariophyceae</taxon>
        <taxon>Bacillariophycidae</taxon>
        <taxon>Naviculales</taxon>
        <taxon>Naviculaceae</taxon>
        <taxon>Craspedostauros</taxon>
    </lineage>
</organism>
<evidence type="ECO:0000313" key="2">
    <source>
        <dbReference type="EMBL" id="CAD8333212.1"/>
    </source>
</evidence>
<gene>
    <name evidence="2" type="ORF">CAUS1442_LOCUS5313</name>
</gene>